<name>A0A109RNR3_9FLAO</name>
<dbReference type="Pfam" id="PF00072">
    <property type="entry name" value="Response_reg"/>
    <property type="match status" value="1"/>
</dbReference>
<dbReference type="EMBL" id="CP013355">
    <property type="protein sequence ID" value="AMC11382.1"/>
    <property type="molecule type" value="Genomic_DNA"/>
</dbReference>
<reference evidence="4 5" key="2">
    <citation type="journal article" date="2016" name="Int. J. Syst. Evol. Microbiol.">
        <title>Lutibacter profundi sp. nov., isolated from a deep-sea hydrothermal system on the Arctic Mid-Ocean Ridge and emended description of the genus Lutibacter.</title>
        <authorList>
            <person name="Le Moine Bauer S."/>
            <person name="Roalkvam I."/>
            <person name="Steen I.H."/>
            <person name="Dahle H."/>
        </authorList>
    </citation>
    <scope>NUCLEOTIDE SEQUENCE [LARGE SCALE GENOMIC DNA]</scope>
    <source>
        <strain evidence="4 5">LP1</strain>
    </source>
</reference>
<dbReference type="InterPro" id="IPR001789">
    <property type="entry name" value="Sig_transdc_resp-reg_receiver"/>
</dbReference>
<dbReference type="KEGG" id="lut:Lupro_08965"/>
<accession>A0A109RNR3</accession>
<protein>
    <recommendedName>
        <fullName evidence="3">Response regulatory domain-containing protein</fullName>
    </recommendedName>
</protein>
<dbReference type="OrthoDB" id="2962330at2"/>
<dbReference type="Gene3D" id="3.40.50.2300">
    <property type="match status" value="1"/>
</dbReference>
<dbReference type="InterPro" id="IPR050595">
    <property type="entry name" value="Bact_response_regulator"/>
</dbReference>
<sequence length="266" mass="30832">MKPHILIVEDEAILYDGLCTALEKERFTVDEYTKNFDDAIKRITAKTPNIVLLDIDLDGEKDGLDLGEILNTKYKIPFIYITNLDNETTFQQGLKTNHEHYIVKTKPTLNVKEIVRTIHTVLNRTQKKITPQKGLMGAIDFKENIRNNYSNNEITRFPINFEDIIHITNKNFTTKEGKKISLQDNYACIVSKNKQTFHYSSLSNLNRVLPLNFVRVNANFIVNLEKGSFDGLINGSYLSINNTKYKIEKTYKKEVLKRITSFYLQK</sequence>
<reference evidence="5" key="1">
    <citation type="submission" date="2015-12" db="EMBL/GenBank/DDBJ databases">
        <title>Complete genome sequence of Lutibacter profundus strain LP1.</title>
        <authorList>
            <person name="Wissuwa J."/>
            <person name="Le Moine Bauer S."/>
            <person name="Stokke R."/>
            <person name="Dahle H."/>
            <person name="Steen I.H."/>
        </authorList>
    </citation>
    <scope>NUCLEOTIDE SEQUENCE [LARGE SCALE GENOMIC DNA]</scope>
    <source>
        <strain evidence="5">LP1</strain>
    </source>
</reference>
<evidence type="ECO:0000256" key="1">
    <source>
        <dbReference type="ARBA" id="ARBA00022553"/>
    </source>
</evidence>
<keyword evidence="1 2" id="KW-0597">Phosphoprotein</keyword>
<dbReference type="InterPro" id="IPR007492">
    <property type="entry name" value="LytTR_DNA-bd_dom"/>
</dbReference>
<dbReference type="PROSITE" id="PS50110">
    <property type="entry name" value="RESPONSE_REGULATORY"/>
    <property type="match status" value="1"/>
</dbReference>
<feature type="domain" description="Response regulatory" evidence="3">
    <location>
        <begin position="4"/>
        <end position="119"/>
    </location>
</feature>
<dbReference type="InterPro" id="IPR011006">
    <property type="entry name" value="CheY-like_superfamily"/>
</dbReference>
<organism evidence="4 5">
    <name type="scientific">Lutibacter profundi</name>
    <dbReference type="NCBI Taxonomy" id="1622118"/>
    <lineage>
        <taxon>Bacteria</taxon>
        <taxon>Pseudomonadati</taxon>
        <taxon>Bacteroidota</taxon>
        <taxon>Flavobacteriia</taxon>
        <taxon>Flavobacteriales</taxon>
        <taxon>Flavobacteriaceae</taxon>
        <taxon>Lutibacter</taxon>
    </lineage>
</organism>
<dbReference type="PANTHER" id="PTHR44591:SF3">
    <property type="entry name" value="RESPONSE REGULATORY DOMAIN-CONTAINING PROTEIN"/>
    <property type="match status" value="1"/>
</dbReference>
<gene>
    <name evidence="4" type="ORF">Lupro_08965</name>
</gene>
<dbReference type="SMART" id="SM00850">
    <property type="entry name" value="LytTR"/>
    <property type="match status" value="1"/>
</dbReference>
<evidence type="ECO:0000313" key="4">
    <source>
        <dbReference type="EMBL" id="AMC11382.1"/>
    </source>
</evidence>
<dbReference type="SMART" id="SM00448">
    <property type="entry name" value="REC"/>
    <property type="match status" value="1"/>
</dbReference>
<proteinExistence type="predicted"/>
<dbReference type="RefSeq" id="WP_068208999.1">
    <property type="nucleotide sequence ID" value="NZ_CP013355.1"/>
</dbReference>
<evidence type="ECO:0000259" key="3">
    <source>
        <dbReference type="PROSITE" id="PS50110"/>
    </source>
</evidence>
<dbReference type="STRING" id="1622118.Lupro_08965"/>
<dbReference type="AlphaFoldDB" id="A0A109RNR3"/>
<dbReference type="PANTHER" id="PTHR44591">
    <property type="entry name" value="STRESS RESPONSE REGULATOR PROTEIN 1"/>
    <property type="match status" value="1"/>
</dbReference>
<dbReference type="Gene3D" id="2.40.50.1020">
    <property type="entry name" value="LytTr DNA-binding domain"/>
    <property type="match status" value="1"/>
</dbReference>
<evidence type="ECO:0000256" key="2">
    <source>
        <dbReference type="PROSITE-ProRule" id="PRU00169"/>
    </source>
</evidence>
<feature type="modified residue" description="4-aspartylphosphate" evidence="2">
    <location>
        <position position="54"/>
    </location>
</feature>
<dbReference type="SUPFAM" id="SSF52172">
    <property type="entry name" value="CheY-like"/>
    <property type="match status" value="1"/>
</dbReference>
<dbReference type="GO" id="GO:0000160">
    <property type="term" value="P:phosphorelay signal transduction system"/>
    <property type="evidence" value="ECO:0007669"/>
    <property type="project" value="InterPro"/>
</dbReference>
<evidence type="ECO:0000313" key="5">
    <source>
        <dbReference type="Proteomes" id="UP000059672"/>
    </source>
</evidence>
<dbReference type="Proteomes" id="UP000059672">
    <property type="component" value="Chromosome"/>
</dbReference>
<keyword evidence="5" id="KW-1185">Reference proteome</keyword>
<dbReference type="GO" id="GO:0003677">
    <property type="term" value="F:DNA binding"/>
    <property type="evidence" value="ECO:0007669"/>
    <property type="project" value="InterPro"/>
</dbReference>